<evidence type="ECO:0000256" key="1">
    <source>
        <dbReference type="SAM" id="MobiDB-lite"/>
    </source>
</evidence>
<accession>A0A9N8W2E3</accession>
<feature type="region of interest" description="Disordered" evidence="1">
    <location>
        <begin position="1"/>
        <end position="43"/>
    </location>
</feature>
<dbReference type="EMBL" id="CAJVPY010000435">
    <property type="protein sequence ID" value="CAG8472727.1"/>
    <property type="molecule type" value="Genomic_DNA"/>
</dbReference>
<protein>
    <submittedName>
        <fullName evidence="2">7348_t:CDS:1</fullName>
    </submittedName>
</protein>
<comment type="caution">
    <text evidence="2">The sequence shown here is derived from an EMBL/GenBank/DDBJ whole genome shotgun (WGS) entry which is preliminary data.</text>
</comment>
<feature type="compositionally biased region" description="Acidic residues" evidence="1">
    <location>
        <begin position="22"/>
        <end position="34"/>
    </location>
</feature>
<evidence type="ECO:0000313" key="2">
    <source>
        <dbReference type="EMBL" id="CAG8472727.1"/>
    </source>
</evidence>
<sequence length="65" mass="7303">MSRKQKKVTEPIQLGGNSLSEDTMESLESQEQEDQGQNNLLNSETKTYLDAVIKDTATSIIQTMR</sequence>
<proteinExistence type="predicted"/>
<name>A0A9N8W2E3_9GLOM</name>
<organism evidence="2 3">
    <name type="scientific">Dentiscutata erythropus</name>
    <dbReference type="NCBI Taxonomy" id="1348616"/>
    <lineage>
        <taxon>Eukaryota</taxon>
        <taxon>Fungi</taxon>
        <taxon>Fungi incertae sedis</taxon>
        <taxon>Mucoromycota</taxon>
        <taxon>Glomeromycotina</taxon>
        <taxon>Glomeromycetes</taxon>
        <taxon>Diversisporales</taxon>
        <taxon>Gigasporaceae</taxon>
        <taxon>Dentiscutata</taxon>
    </lineage>
</organism>
<keyword evidence="3" id="KW-1185">Reference proteome</keyword>
<reference evidence="2" key="1">
    <citation type="submission" date="2021-06" db="EMBL/GenBank/DDBJ databases">
        <authorList>
            <person name="Kallberg Y."/>
            <person name="Tangrot J."/>
            <person name="Rosling A."/>
        </authorList>
    </citation>
    <scope>NUCLEOTIDE SEQUENCE</scope>
    <source>
        <strain evidence="2">MA453B</strain>
    </source>
</reference>
<evidence type="ECO:0000313" key="3">
    <source>
        <dbReference type="Proteomes" id="UP000789405"/>
    </source>
</evidence>
<dbReference type="Proteomes" id="UP000789405">
    <property type="component" value="Unassembled WGS sequence"/>
</dbReference>
<dbReference type="AlphaFoldDB" id="A0A9N8W2E3"/>
<gene>
    <name evidence="2" type="ORF">DERYTH_LOCUS1538</name>
</gene>
<feature type="non-terminal residue" evidence="2">
    <location>
        <position position="65"/>
    </location>
</feature>